<feature type="region of interest" description="Disordered" evidence="2">
    <location>
        <begin position="17"/>
        <end position="84"/>
    </location>
</feature>
<evidence type="ECO:0000256" key="1">
    <source>
        <dbReference type="SAM" id="Coils"/>
    </source>
</evidence>
<evidence type="ECO:0000256" key="2">
    <source>
        <dbReference type="SAM" id="MobiDB-lite"/>
    </source>
</evidence>
<dbReference type="EMBL" id="BQNB010008729">
    <property type="protein sequence ID" value="GJS53477.1"/>
    <property type="molecule type" value="Genomic_DNA"/>
</dbReference>
<feature type="coiled-coil region" evidence="1">
    <location>
        <begin position="245"/>
        <end position="272"/>
    </location>
</feature>
<comment type="caution">
    <text evidence="3">The sequence shown here is derived from an EMBL/GenBank/DDBJ whole genome shotgun (WGS) entry which is preliminary data.</text>
</comment>
<keyword evidence="1" id="KW-0175">Coiled coil</keyword>
<keyword evidence="4" id="KW-1185">Reference proteome</keyword>
<reference evidence="3" key="2">
    <citation type="submission" date="2022-01" db="EMBL/GenBank/DDBJ databases">
        <authorList>
            <person name="Yamashiro T."/>
            <person name="Shiraishi A."/>
            <person name="Satake H."/>
            <person name="Nakayama K."/>
        </authorList>
    </citation>
    <scope>NUCLEOTIDE SEQUENCE</scope>
</reference>
<dbReference type="Proteomes" id="UP001151760">
    <property type="component" value="Unassembled WGS sequence"/>
</dbReference>
<name>A0ABQ4WKN0_9ASTR</name>
<feature type="compositionally biased region" description="Polar residues" evidence="2">
    <location>
        <begin position="75"/>
        <end position="84"/>
    </location>
</feature>
<sequence length="551" mass="61244">MLDICSTAKPVVFKAPKSSLNVERVPQGTKLHKKHSTSSKQPSVSSHEATKGGSSKAPSGSKTGHLKRKKEYSSAMDSNPSQTSASTLVINSAISIAEADPGKSAPSDFVPQKQGMNEGTKNTSYDYLSACTDPHVLADKTQSVSEGLETVLTQPITGKGASSIARQVEEDEASRIIKLEDLIKLVLSVQLSIKDLDSPEDDSIIVVDDSDEDEEEDEVYAPTNVETKDTSVLKSSSPNSLPTKLKELPSKFNELTKEVKGLKKQVHTLEIELPGELKEIPTKLEDFTKTVTSLTSQAIGLKKTKDNSVPLACQAGTQPKVKNFDFITEDGKHIHLTKEQINQQKKIEEEAKVEAAKHESEVRKEEMVDLLGPEMVNKKGLTTLKVYKEDGTSEIIPNFKASDLHLGEWREVMNACPNKSGKGWITIYDQIRTRIDYIHTTKAKLDINLDIPLTEQEPLDKLNDLTNKKRKHGDDIHDYFKANKRLKSSVQYEDNLAGTVLNKLVLGMIMRHQGLGLYDHARTFSYFLLAEVDMRNLNLLKQMRVIEQLRQ</sequence>
<accession>A0ABQ4WKN0</accession>
<feature type="compositionally biased region" description="Low complexity" evidence="2">
    <location>
        <begin position="51"/>
        <end position="63"/>
    </location>
</feature>
<organism evidence="3 4">
    <name type="scientific">Tanacetum coccineum</name>
    <dbReference type="NCBI Taxonomy" id="301880"/>
    <lineage>
        <taxon>Eukaryota</taxon>
        <taxon>Viridiplantae</taxon>
        <taxon>Streptophyta</taxon>
        <taxon>Embryophyta</taxon>
        <taxon>Tracheophyta</taxon>
        <taxon>Spermatophyta</taxon>
        <taxon>Magnoliopsida</taxon>
        <taxon>eudicotyledons</taxon>
        <taxon>Gunneridae</taxon>
        <taxon>Pentapetalae</taxon>
        <taxon>asterids</taxon>
        <taxon>campanulids</taxon>
        <taxon>Asterales</taxon>
        <taxon>Asteraceae</taxon>
        <taxon>Asteroideae</taxon>
        <taxon>Anthemideae</taxon>
        <taxon>Anthemidinae</taxon>
        <taxon>Tanacetum</taxon>
    </lineage>
</organism>
<proteinExistence type="predicted"/>
<protein>
    <submittedName>
        <fullName evidence="3">Uncharacterized protein</fullName>
    </submittedName>
</protein>
<gene>
    <name evidence="3" type="ORF">Tco_0626839</name>
</gene>
<evidence type="ECO:0000313" key="4">
    <source>
        <dbReference type="Proteomes" id="UP001151760"/>
    </source>
</evidence>
<evidence type="ECO:0000313" key="3">
    <source>
        <dbReference type="EMBL" id="GJS53477.1"/>
    </source>
</evidence>
<reference evidence="3" key="1">
    <citation type="journal article" date="2022" name="Int. J. Mol. Sci.">
        <title>Draft Genome of Tanacetum Coccineum: Genomic Comparison of Closely Related Tanacetum-Family Plants.</title>
        <authorList>
            <person name="Yamashiro T."/>
            <person name="Shiraishi A."/>
            <person name="Nakayama K."/>
            <person name="Satake H."/>
        </authorList>
    </citation>
    <scope>NUCLEOTIDE SEQUENCE</scope>
</reference>